<dbReference type="CDD" id="cd00067">
    <property type="entry name" value="GAL4"/>
    <property type="match status" value="1"/>
</dbReference>
<feature type="domain" description="Zn(2)-C6 fungal-type" evidence="3">
    <location>
        <begin position="8"/>
        <end position="38"/>
    </location>
</feature>
<dbReference type="InterPro" id="IPR036864">
    <property type="entry name" value="Zn2-C6_fun-type_DNA-bd_sf"/>
</dbReference>
<feature type="compositionally biased region" description="Polar residues" evidence="2">
    <location>
        <begin position="50"/>
        <end position="66"/>
    </location>
</feature>
<proteinExistence type="predicted"/>
<dbReference type="Proteomes" id="UP000193240">
    <property type="component" value="Unassembled WGS sequence"/>
</dbReference>
<name>A0A1Y2LIQ9_EPING</name>
<dbReference type="GO" id="GO:0000981">
    <property type="term" value="F:DNA-binding transcription factor activity, RNA polymerase II-specific"/>
    <property type="evidence" value="ECO:0007669"/>
    <property type="project" value="InterPro"/>
</dbReference>
<dbReference type="SUPFAM" id="SSF57701">
    <property type="entry name" value="Zn2/Cys6 DNA-binding domain"/>
    <property type="match status" value="1"/>
</dbReference>
<accession>A0A1Y2LIQ9</accession>
<keyword evidence="5" id="KW-1185">Reference proteome</keyword>
<dbReference type="PROSITE" id="PS00463">
    <property type="entry name" value="ZN2_CY6_FUNGAL_1"/>
    <property type="match status" value="1"/>
</dbReference>
<protein>
    <recommendedName>
        <fullName evidence="3">Zn(2)-C6 fungal-type domain-containing protein</fullName>
    </recommendedName>
</protein>
<sequence>MRKTLRRSCDACAKSKLACDLQTPRCSRCAKRNSTCAYANQPLSVAIEDGTTSPQTKTSPTNSDNSAVTLINPGIQSFDPFDTHPQTRLPRPYVQRLIQHFLSQITFQYYPLDLDITSNPFVVYWWPLALADPTLFHVSLQTASLDLDLRAQEGFAKSEILMADSVSLVRRKITNPREALQDETLNSIITLAAIEYGKGNTDVSALHIDGVKRLVQLRGGIQKVKSQSPLTARMVAWVSMVVTQTPQFKIQDDRGSDDGIAPIPQWHEASNNPHDLNNPLLDPDIEDVFSRLHNLFDSSKYTLSSTDLHDLTCYVVHRLLHWPPQPQPDDLLRDLSTSGIVRYGMILYMLILQGPTYFSHARLQYAITLKLQAQMEHNWLKMLSNHGSLALWLLSVGMVASEGTPEEQWFIEQTRIAAVALSLNFPDDFELHLREIIWLDSPIAASLFQQKWLNLYVIST</sequence>
<feature type="region of interest" description="Disordered" evidence="2">
    <location>
        <begin position="47"/>
        <end position="66"/>
    </location>
</feature>
<evidence type="ECO:0000313" key="5">
    <source>
        <dbReference type="Proteomes" id="UP000193240"/>
    </source>
</evidence>
<dbReference type="InterPro" id="IPR001138">
    <property type="entry name" value="Zn2Cys6_DnaBD"/>
</dbReference>
<evidence type="ECO:0000259" key="3">
    <source>
        <dbReference type="PROSITE" id="PS50048"/>
    </source>
</evidence>
<dbReference type="InParanoid" id="A0A1Y2LIQ9"/>
<dbReference type="EMBL" id="KZ107861">
    <property type="protein sequence ID" value="OSS43781.1"/>
    <property type="molecule type" value="Genomic_DNA"/>
</dbReference>
<dbReference type="PROSITE" id="PS50048">
    <property type="entry name" value="ZN2_CY6_FUNGAL_2"/>
    <property type="match status" value="1"/>
</dbReference>
<evidence type="ECO:0000256" key="1">
    <source>
        <dbReference type="ARBA" id="ARBA00023242"/>
    </source>
</evidence>
<reference evidence="4 5" key="1">
    <citation type="journal article" date="2017" name="Genome Announc.">
        <title>Genome sequence of the saprophytic ascomycete Epicoccum nigrum ICMP 19927 strain isolated from New Zealand.</title>
        <authorList>
            <person name="Fokin M."/>
            <person name="Fleetwood D."/>
            <person name="Weir B.S."/>
            <person name="Villas-Boas S.G."/>
        </authorList>
    </citation>
    <scope>NUCLEOTIDE SEQUENCE [LARGE SCALE GENOMIC DNA]</scope>
    <source>
        <strain evidence="4 5">ICMP 19927</strain>
    </source>
</reference>
<dbReference type="PANTHER" id="PTHR37540:SF5">
    <property type="entry name" value="TRANSCRIPTION FACTOR DOMAIN-CONTAINING PROTEIN"/>
    <property type="match status" value="1"/>
</dbReference>
<gene>
    <name evidence="4" type="ORF">B5807_11608</name>
</gene>
<dbReference type="Gene3D" id="4.10.240.10">
    <property type="entry name" value="Zn(2)-C6 fungal-type DNA-binding domain"/>
    <property type="match status" value="1"/>
</dbReference>
<dbReference type="OMA" id="YMFIAQG"/>
<dbReference type="AlphaFoldDB" id="A0A1Y2LIQ9"/>
<organism evidence="4 5">
    <name type="scientific">Epicoccum nigrum</name>
    <name type="common">Soil fungus</name>
    <name type="synonym">Epicoccum purpurascens</name>
    <dbReference type="NCBI Taxonomy" id="105696"/>
    <lineage>
        <taxon>Eukaryota</taxon>
        <taxon>Fungi</taxon>
        <taxon>Dikarya</taxon>
        <taxon>Ascomycota</taxon>
        <taxon>Pezizomycotina</taxon>
        <taxon>Dothideomycetes</taxon>
        <taxon>Pleosporomycetidae</taxon>
        <taxon>Pleosporales</taxon>
        <taxon>Pleosporineae</taxon>
        <taxon>Didymellaceae</taxon>
        <taxon>Epicoccum</taxon>
    </lineage>
</organism>
<keyword evidence="1" id="KW-0539">Nucleus</keyword>
<evidence type="ECO:0000313" key="4">
    <source>
        <dbReference type="EMBL" id="OSS43781.1"/>
    </source>
</evidence>
<dbReference type="InterPro" id="IPR021858">
    <property type="entry name" value="Fun_TF"/>
</dbReference>
<dbReference type="PANTHER" id="PTHR37540">
    <property type="entry name" value="TRANSCRIPTION FACTOR (ACR-2), PUTATIVE-RELATED-RELATED"/>
    <property type="match status" value="1"/>
</dbReference>
<dbReference type="SMART" id="SM00066">
    <property type="entry name" value="GAL4"/>
    <property type="match status" value="1"/>
</dbReference>
<evidence type="ECO:0000256" key="2">
    <source>
        <dbReference type="SAM" id="MobiDB-lite"/>
    </source>
</evidence>
<dbReference type="Pfam" id="PF00172">
    <property type="entry name" value="Zn_clus"/>
    <property type="match status" value="1"/>
</dbReference>
<dbReference type="Pfam" id="PF11951">
    <property type="entry name" value="Fungal_trans_2"/>
    <property type="match status" value="1"/>
</dbReference>
<dbReference type="GO" id="GO:0008270">
    <property type="term" value="F:zinc ion binding"/>
    <property type="evidence" value="ECO:0007669"/>
    <property type="project" value="InterPro"/>
</dbReference>
<dbReference type="STRING" id="105696.A0A1Y2LIQ9"/>